<evidence type="ECO:0000256" key="6">
    <source>
        <dbReference type="SAM" id="Phobius"/>
    </source>
</evidence>
<dbReference type="OrthoDB" id="9812084at2"/>
<dbReference type="PANTHER" id="PTHR30086">
    <property type="entry name" value="ARGININE EXPORTER PROTEIN ARGO"/>
    <property type="match status" value="1"/>
</dbReference>
<accession>A0A3A6QIP5</accession>
<proteinExistence type="predicted"/>
<dbReference type="GO" id="GO:0005886">
    <property type="term" value="C:plasma membrane"/>
    <property type="evidence" value="ECO:0007669"/>
    <property type="project" value="UniProtKB-SubCell"/>
</dbReference>
<dbReference type="AlphaFoldDB" id="A0A3A6QIP5"/>
<comment type="subcellular location">
    <subcellularLocation>
        <location evidence="1">Cell membrane</location>
        <topology evidence="1">Multi-pass membrane protein</topology>
    </subcellularLocation>
</comment>
<dbReference type="GO" id="GO:0015171">
    <property type="term" value="F:amino acid transmembrane transporter activity"/>
    <property type="evidence" value="ECO:0007669"/>
    <property type="project" value="TreeGrafter"/>
</dbReference>
<evidence type="ECO:0000256" key="2">
    <source>
        <dbReference type="ARBA" id="ARBA00022475"/>
    </source>
</evidence>
<evidence type="ECO:0000256" key="1">
    <source>
        <dbReference type="ARBA" id="ARBA00004651"/>
    </source>
</evidence>
<evidence type="ECO:0000313" key="7">
    <source>
        <dbReference type="EMBL" id="RJX64847.1"/>
    </source>
</evidence>
<dbReference type="Pfam" id="PF01810">
    <property type="entry name" value="LysE"/>
    <property type="match status" value="1"/>
</dbReference>
<dbReference type="InterPro" id="IPR001123">
    <property type="entry name" value="LeuE-type"/>
</dbReference>
<keyword evidence="5 6" id="KW-0472">Membrane</keyword>
<reference evidence="7 8" key="1">
    <citation type="submission" date="2018-08" db="EMBL/GenBank/DDBJ databases">
        <title>Vibrio isolated from the Eastern China Marginal Seas.</title>
        <authorList>
            <person name="Li Y."/>
        </authorList>
    </citation>
    <scope>NUCLEOTIDE SEQUENCE [LARGE SCALE GENOMIC DNA]</scope>
    <source>
        <strain evidence="7 8">BEI233</strain>
    </source>
</reference>
<keyword evidence="4 6" id="KW-1133">Transmembrane helix</keyword>
<evidence type="ECO:0000313" key="8">
    <source>
        <dbReference type="Proteomes" id="UP000273252"/>
    </source>
</evidence>
<dbReference type="RefSeq" id="WP_120035648.1">
    <property type="nucleotide sequence ID" value="NZ_QVMU01000046.1"/>
</dbReference>
<evidence type="ECO:0000256" key="4">
    <source>
        <dbReference type="ARBA" id="ARBA00022989"/>
    </source>
</evidence>
<dbReference type="PANTHER" id="PTHR30086:SF20">
    <property type="entry name" value="ARGININE EXPORTER PROTEIN ARGO-RELATED"/>
    <property type="match status" value="1"/>
</dbReference>
<keyword evidence="8" id="KW-1185">Reference proteome</keyword>
<keyword evidence="3 6" id="KW-0812">Transmembrane</keyword>
<keyword evidence="2" id="KW-1003">Cell membrane</keyword>
<feature type="transmembrane region" description="Helical" evidence="6">
    <location>
        <begin position="180"/>
        <end position="196"/>
    </location>
</feature>
<sequence>MNSLLFAMVVFAFVGSVTPGPVNLLATSTAVNHGIREASKHVVGASVAYAFVVFLSGSILHNLTTWLPKLELVMQSLGSAFLIYLAFKIFTAPVTSLQSTGFGRSGWWTGGLTQILNPKAWLVAMSGVSLYVIGQDNEFNALVLFTLVSLILCLIGVGVWAIIGRVLAKFLENHRKQRQFNRIMAALLVASVGLIWL</sequence>
<gene>
    <name evidence="7" type="ORF">DZ860_23125</name>
</gene>
<dbReference type="EMBL" id="QVMU01000046">
    <property type="protein sequence ID" value="RJX64847.1"/>
    <property type="molecule type" value="Genomic_DNA"/>
</dbReference>
<organism evidence="7 8">
    <name type="scientific">Vibrio sinensis</name>
    <dbReference type="NCBI Taxonomy" id="2302434"/>
    <lineage>
        <taxon>Bacteria</taxon>
        <taxon>Pseudomonadati</taxon>
        <taxon>Pseudomonadota</taxon>
        <taxon>Gammaproteobacteria</taxon>
        <taxon>Vibrionales</taxon>
        <taxon>Vibrionaceae</taxon>
        <taxon>Vibrio</taxon>
    </lineage>
</organism>
<name>A0A3A6QIP5_9VIBR</name>
<feature type="transmembrane region" description="Helical" evidence="6">
    <location>
        <begin position="141"/>
        <end position="168"/>
    </location>
</feature>
<dbReference type="GO" id="GO:0033228">
    <property type="term" value="P:cysteine export across plasma membrane"/>
    <property type="evidence" value="ECO:0007669"/>
    <property type="project" value="TreeGrafter"/>
</dbReference>
<feature type="transmembrane region" description="Helical" evidence="6">
    <location>
        <begin position="72"/>
        <end position="90"/>
    </location>
</feature>
<feature type="transmembrane region" description="Helical" evidence="6">
    <location>
        <begin position="42"/>
        <end position="60"/>
    </location>
</feature>
<comment type="caution">
    <text evidence="7">The sequence shown here is derived from an EMBL/GenBank/DDBJ whole genome shotgun (WGS) entry which is preliminary data.</text>
</comment>
<evidence type="ECO:0000256" key="3">
    <source>
        <dbReference type="ARBA" id="ARBA00022692"/>
    </source>
</evidence>
<dbReference type="Proteomes" id="UP000273252">
    <property type="component" value="Unassembled WGS sequence"/>
</dbReference>
<evidence type="ECO:0000256" key="5">
    <source>
        <dbReference type="ARBA" id="ARBA00023136"/>
    </source>
</evidence>
<protein>
    <submittedName>
        <fullName evidence="7">LysE family translocator</fullName>
    </submittedName>
</protein>